<keyword evidence="3" id="KW-1185">Reference proteome</keyword>
<accession>A0AAD8XC13</accession>
<dbReference type="Proteomes" id="UP001244207">
    <property type="component" value="Unassembled WGS sequence"/>
</dbReference>
<dbReference type="EMBL" id="JAHMHS010000092">
    <property type="protein sequence ID" value="KAK1720221.1"/>
    <property type="molecule type" value="Genomic_DNA"/>
</dbReference>
<evidence type="ECO:0000313" key="3">
    <source>
        <dbReference type="Proteomes" id="UP001244207"/>
    </source>
</evidence>
<dbReference type="RefSeq" id="XP_060361732.1">
    <property type="nucleotide sequence ID" value="XM_060508907.1"/>
</dbReference>
<evidence type="ECO:0000256" key="1">
    <source>
        <dbReference type="SAM" id="MobiDB-lite"/>
    </source>
</evidence>
<organism evidence="2 3">
    <name type="scientific">Glomerella acutata</name>
    <name type="common">Colletotrichum acutatum</name>
    <dbReference type="NCBI Taxonomy" id="27357"/>
    <lineage>
        <taxon>Eukaryota</taxon>
        <taxon>Fungi</taxon>
        <taxon>Dikarya</taxon>
        <taxon>Ascomycota</taxon>
        <taxon>Pezizomycotina</taxon>
        <taxon>Sordariomycetes</taxon>
        <taxon>Hypocreomycetidae</taxon>
        <taxon>Glomerellales</taxon>
        <taxon>Glomerellaceae</taxon>
        <taxon>Colletotrichum</taxon>
        <taxon>Colletotrichum acutatum species complex</taxon>
    </lineage>
</organism>
<reference evidence="2" key="1">
    <citation type="submission" date="2021-12" db="EMBL/GenBank/DDBJ databases">
        <title>Comparative genomics, transcriptomics and evolutionary studies reveal genomic signatures of adaptation to plant cell wall in hemibiotrophic fungi.</title>
        <authorList>
            <consortium name="DOE Joint Genome Institute"/>
            <person name="Baroncelli R."/>
            <person name="Diaz J.F."/>
            <person name="Benocci T."/>
            <person name="Peng M."/>
            <person name="Battaglia E."/>
            <person name="Haridas S."/>
            <person name="Andreopoulos W."/>
            <person name="Labutti K."/>
            <person name="Pangilinan J."/>
            <person name="Floch G.L."/>
            <person name="Makela M.R."/>
            <person name="Henrissat B."/>
            <person name="Grigoriev I.V."/>
            <person name="Crouch J.A."/>
            <person name="De Vries R.P."/>
            <person name="Sukno S.A."/>
            <person name="Thon M.R."/>
        </authorList>
    </citation>
    <scope>NUCLEOTIDE SEQUENCE</scope>
    <source>
        <strain evidence="2">CBS 112980</strain>
    </source>
</reference>
<comment type="caution">
    <text evidence="2">The sequence shown here is derived from an EMBL/GenBank/DDBJ whole genome shotgun (WGS) entry which is preliminary data.</text>
</comment>
<protein>
    <submittedName>
        <fullName evidence="2">Uncharacterized protein</fullName>
    </submittedName>
</protein>
<dbReference type="GeneID" id="85392806"/>
<dbReference type="AlphaFoldDB" id="A0AAD8XC13"/>
<evidence type="ECO:0000313" key="2">
    <source>
        <dbReference type="EMBL" id="KAK1720221.1"/>
    </source>
</evidence>
<gene>
    <name evidence="2" type="ORF">BDZ83DRAFT_631509</name>
</gene>
<name>A0AAD8XC13_GLOAC</name>
<feature type="region of interest" description="Disordered" evidence="1">
    <location>
        <begin position="1"/>
        <end position="32"/>
    </location>
</feature>
<proteinExistence type="predicted"/>
<sequence length="199" mass="22447">MAAWPASPLDDPTQSPALNCRHTPKRQNFYSPEPRRAQIETFHKVANRLLSRSPTTCAHHPKSQTLPVIQTCAVETWRQLTLSFPPVHFDSRLFHHFHRKDSHRSHKRPPAVPLSPVKYRPEKAKATGPNGLLPVIDTKPAYKSVSRLISSRIEVQASQAPRTDPLLREQILGGLAIFTVRLRRPKFQVGVQVGSQALD</sequence>